<reference evidence="2 3" key="1">
    <citation type="submission" date="2019-03" db="EMBL/GenBank/DDBJ databases">
        <title>Single cell metagenomics reveals metabolic interactions within the superorganism composed of flagellate Streblomastix strix and complex community of Bacteroidetes bacteria on its surface.</title>
        <authorList>
            <person name="Treitli S.C."/>
            <person name="Kolisko M."/>
            <person name="Husnik F."/>
            <person name="Keeling P."/>
            <person name="Hampl V."/>
        </authorList>
    </citation>
    <scope>NUCLEOTIDE SEQUENCE [LARGE SCALE GENOMIC DNA]</scope>
    <source>
        <strain evidence="2">ST1C</strain>
    </source>
</reference>
<proteinExistence type="predicted"/>
<dbReference type="InterPro" id="IPR011989">
    <property type="entry name" value="ARM-like"/>
</dbReference>
<dbReference type="EMBL" id="SNRW01015998">
    <property type="protein sequence ID" value="KAA6369803.1"/>
    <property type="molecule type" value="Genomic_DNA"/>
</dbReference>
<dbReference type="Gene3D" id="1.10.510.10">
    <property type="entry name" value="Transferase(Phosphotransferase) domain 1"/>
    <property type="match status" value="1"/>
</dbReference>
<dbReference type="OrthoDB" id="201709at2759"/>
<sequence length="386" mass="44464">MKPLPNEISGELKDILLSMVNMDADKRPNVQQLLSSKFFYIIASQQKQIRDKEQEKIKVEQENRKEKVRILQQKNREQEQQKRETQKQIEQERIKNEEKLEQERIKNEEKLEQERIKNEELARQLQQLKKEAEEHNIEDKALKKGLISPELLKIIEEKLKIPLEGTEKEKKEILDVQESKLQTLLTVIKQNQDSPNKKEVITSRVITELNKILKDRDLNDMQSSISSIFVELTTSVKLEVILLLQNQNPFPGLIRLLKHPNPQVVIDSTKTIYNILTNSSNSTDPTSHHPSFCMLKQCNGLNGIMTLFNANISKESKDLAAISLSHVYRGKEIKNKSHKEIIAHLKTLINDPNVQIKESAKNGLQDLAGNSINKAEIESNGFAIPK</sequence>
<evidence type="ECO:0000313" key="2">
    <source>
        <dbReference type="EMBL" id="KAA6369803.1"/>
    </source>
</evidence>
<evidence type="ECO:0008006" key="4">
    <source>
        <dbReference type="Google" id="ProtNLM"/>
    </source>
</evidence>
<dbReference type="AlphaFoldDB" id="A0A5J4UI04"/>
<accession>A0A5J4UI04</accession>
<protein>
    <recommendedName>
        <fullName evidence="4">Protein kinase domain-containing protein</fullName>
    </recommendedName>
</protein>
<dbReference type="SUPFAM" id="SSF56112">
    <property type="entry name" value="Protein kinase-like (PK-like)"/>
    <property type="match status" value="1"/>
</dbReference>
<dbReference type="InterPro" id="IPR011009">
    <property type="entry name" value="Kinase-like_dom_sf"/>
</dbReference>
<feature type="region of interest" description="Disordered" evidence="1">
    <location>
        <begin position="70"/>
        <end position="90"/>
    </location>
</feature>
<organism evidence="2 3">
    <name type="scientific">Streblomastix strix</name>
    <dbReference type="NCBI Taxonomy" id="222440"/>
    <lineage>
        <taxon>Eukaryota</taxon>
        <taxon>Metamonada</taxon>
        <taxon>Preaxostyla</taxon>
        <taxon>Oxymonadida</taxon>
        <taxon>Streblomastigidae</taxon>
        <taxon>Streblomastix</taxon>
    </lineage>
</organism>
<dbReference type="Gene3D" id="1.25.10.10">
    <property type="entry name" value="Leucine-rich Repeat Variant"/>
    <property type="match status" value="1"/>
</dbReference>
<dbReference type="Proteomes" id="UP000324800">
    <property type="component" value="Unassembled WGS sequence"/>
</dbReference>
<dbReference type="SUPFAM" id="SSF48371">
    <property type="entry name" value="ARM repeat"/>
    <property type="match status" value="1"/>
</dbReference>
<name>A0A5J4UI04_9EUKA</name>
<comment type="caution">
    <text evidence="2">The sequence shown here is derived from an EMBL/GenBank/DDBJ whole genome shotgun (WGS) entry which is preliminary data.</text>
</comment>
<gene>
    <name evidence="2" type="ORF">EZS28_034669</name>
</gene>
<evidence type="ECO:0000256" key="1">
    <source>
        <dbReference type="SAM" id="MobiDB-lite"/>
    </source>
</evidence>
<evidence type="ECO:0000313" key="3">
    <source>
        <dbReference type="Proteomes" id="UP000324800"/>
    </source>
</evidence>
<dbReference type="InterPro" id="IPR016024">
    <property type="entry name" value="ARM-type_fold"/>
</dbReference>